<name>A0A8J3FUU2_9PSEU</name>
<dbReference type="GO" id="GO:0003677">
    <property type="term" value="F:DNA binding"/>
    <property type="evidence" value="ECO:0007669"/>
    <property type="project" value="InterPro"/>
</dbReference>
<gene>
    <name evidence="3" type="ORF">GCM10012275_24980</name>
</gene>
<keyword evidence="4" id="KW-1185">Reference proteome</keyword>
<proteinExistence type="predicted"/>
<feature type="region of interest" description="Disordered" evidence="1">
    <location>
        <begin position="149"/>
        <end position="197"/>
    </location>
</feature>
<feature type="compositionally biased region" description="Basic residues" evidence="1">
    <location>
        <begin position="187"/>
        <end position="197"/>
    </location>
</feature>
<dbReference type="CDD" id="cd00093">
    <property type="entry name" value="HTH_XRE"/>
    <property type="match status" value="1"/>
</dbReference>
<evidence type="ECO:0000256" key="1">
    <source>
        <dbReference type="SAM" id="MobiDB-lite"/>
    </source>
</evidence>
<dbReference type="AlphaFoldDB" id="A0A8J3FUU2"/>
<dbReference type="Gene3D" id="1.10.260.40">
    <property type="entry name" value="lambda repressor-like DNA-binding domains"/>
    <property type="match status" value="1"/>
</dbReference>
<reference evidence="3" key="2">
    <citation type="submission" date="2020-09" db="EMBL/GenBank/DDBJ databases">
        <authorList>
            <person name="Sun Q."/>
            <person name="Zhou Y."/>
        </authorList>
    </citation>
    <scope>NUCLEOTIDE SEQUENCE</scope>
    <source>
        <strain evidence="3">CGMCC 4.5737</strain>
    </source>
</reference>
<dbReference type="SMART" id="SM00530">
    <property type="entry name" value="HTH_XRE"/>
    <property type="match status" value="1"/>
</dbReference>
<dbReference type="Proteomes" id="UP000637578">
    <property type="component" value="Unassembled WGS sequence"/>
</dbReference>
<dbReference type="InterPro" id="IPR001387">
    <property type="entry name" value="Cro/C1-type_HTH"/>
</dbReference>
<reference evidence="3" key="1">
    <citation type="journal article" date="2014" name="Int. J. Syst. Evol. Microbiol.">
        <title>Complete genome sequence of Corynebacterium casei LMG S-19264T (=DSM 44701T), isolated from a smear-ripened cheese.</title>
        <authorList>
            <consortium name="US DOE Joint Genome Institute (JGI-PGF)"/>
            <person name="Walter F."/>
            <person name="Albersmeier A."/>
            <person name="Kalinowski J."/>
            <person name="Ruckert C."/>
        </authorList>
    </citation>
    <scope>NUCLEOTIDE SEQUENCE</scope>
    <source>
        <strain evidence="3">CGMCC 4.5737</strain>
    </source>
</reference>
<dbReference type="EMBL" id="BMMK01000010">
    <property type="protein sequence ID" value="GGM52985.1"/>
    <property type="molecule type" value="Genomic_DNA"/>
</dbReference>
<sequence length="197" mass="21842">MLGSRGRCLADWLGQANYGIIRGMGTEEREPHHWPLGEKLEAARKRAGYSMREAAEHAGFSVTTWSAIESGYRGAKREPANPEPANIVAAARVVGLDPREALRLGGKDPDRYLPTPHRGRPTVSQRSLANMISQLTEEQRQALQVIVEGMLNTEGPDARPAAGPREVTERRLSTGPQEEVYEEKVSRKPQPRRNARS</sequence>
<dbReference type="PROSITE" id="PS50943">
    <property type="entry name" value="HTH_CROC1"/>
    <property type="match status" value="1"/>
</dbReference>
<protein>
    <recommendedName>
        <fullName evidence="2">HTH cro/C1-type domain-containing protein</fullName>
    </recommendedName>
</protein>
<feature type="region of interest" description="Disordered" evidence="1">
    <location>
        <begin position="105"/>
        <end position="125"/>
    </location>
</feature>
<accession>A0A8J3FUU2</accession>
<organism evidence="3 4">
    <name type="scientific">Longimycelium tulufanense</name>
    <dbReference type="NCBI Taxonomy" id="907463"/>
    <lineage>
        <taxon>Bacteria</taxon>
        <taxon>Bacillati</taxon>
        <taxon>Actinomycetota</taxon>
        <taxon>Actinomycetes</taxon>
        <taxon>Pseudonocardiales</taxon>
        <taxon>Pseudonocardiaceae</taxon>
        <taxon>Longimycelium</taxon>
    </lineage>
</organism>
<dbReference type="Pfam" id="PF13560">
    <property type="entry name" value="HTH_31"/>
    <property type="match status" value="1"/>
</dbReference>
<dbReference type="InterPro" id="IPR010982">
    <property type="entry name" value="Lambda_DNA-bd_dom_sf"/>
</dbReference>
<feature type="domain" description="HTH cro/C1-type" evidence="2">
    <location>
        <begin position="40"/>
        <end position="73"/>
    </location>
</feature>
<evidence type="ECO:0000313" key="3">
    <source>
        <dbReference type="EMBL" id="GGM52985.1"/>
    </source>
</evidence>
<evidence type="ECO:0000259" key="2">
    <source>
        <dbReference type="PROSITE" id="PS50943"/>
    </source>
</evidence>
<evidence type="ECO:0000313" key="4">
    <source>
        <dbReference type="Proteomes" id="UP000637578"/>
    </source>
</evidence>
<dbReference type="SUPFAM" id="SSF47413">
    <property type="entry name" value="lambda repressor-like DNA-binding domains"/>
    <property type="match status" value="1"/>
</dbReference>
<comment type="caution">
    <text evidence="3">The sequence shown here is derived from an EMBL/GenBank/DDBJ whole genome shotgun (WGS) entry which is preliminary data.</text>
</comment>